<sequence length="153" mass="16872">MRGRLSRARERGGAATGPSPVDRRKTGSKHQLICDGKGTTLHVITTAANVNDITQSLDLVDGIPPVAGRPGRPWRRPECLLGDKAYDSKAVRGELRRRCIQAVISRKGSPNIKGLGRLRYVVEQTFALLHQFQTPRGPRGTTYLTPRRLRLVG</sequence>
<name>D7CF96_STRBB</name>
<protein>
    <submittedName>
        <fullName evidence="3">Transposase</fullName>
    </submittedName>
</protein>
<dbReference type="GO" id="GO:0006313">
    <property type="term" value="P:DNA transposition"/>
    <property type="evidence" value="ECO:0007669"/>
    <property type="project" value="InterPro"/>
</dbReference>
<evidence type="ECO:0000256" key="1">
    <source>
        <dbReference type="SAM" id="MobiDB-lite"/>
    </source>
</evidence>
<evidence type="ECO:0000313" key="4">
    <source>
        <dbReference type="Proteomes" id="UP000000377"/>
    </source>
</evidence>
<dbReference type="Pfam" id="PF01609">
    <property type="entry name" value="DDE_Tnp_1"/>
    <property type="match status" value="1"/>
</dbReference>
<reference evidence="3 4" key="1">
    <citation type="journal article" date="2010" name="J. Bacteriol.">
        <title>Genome sequence of the milbemycin-producing bacterium Streptomyces bingchenggensis.</title>
        <authorList>
            <person name="Wang X.J."/>
            <person name="Yan Y.J."/>
            <person name="Zhang B."/>
            <person name="An J."/>
            <person name="Wang J.J."/>
            <person name="Tian J."/>
            <person name="Jiang L."/>
            <person name="Chen Y.H."/>
            <person name="Huang S.X."/>
            <person name="Yin M."/>
            <person name="Zhang J."/>
            <person name="Gao A.L."/>
            <person name="Liu C.X."/>
            <person name="Zhu Z.X."/>
            <person name="Xiang W.S."/>
        </authorList>
    </citation>
    <scope>NUCLEOTIDE SEQUENCE [LARGE SCALE GENOMIC DNA]</scope>
    <source>
        <strain evidence="3 4">BCW-1</strain>
    </source>
</reference>
<feature type="region of interest" description="Disordered" evidence="1">
    <location>
        <begin position="1"/>
        <end position="29"/>
    </location>
</feature>
<dbReference type="EMBL" id="CP002047">
    <property type="protein sequence ID" value="ADI13112.1"/>
    <property type="molecule type" value="Genomic_DNA"/>
</dbReference>
<keyword evidence="4" id="KW-1185">Reference proteome</keyword>
<dbReference type="GO" id="GO:0004803">
    <property type="term" value="F:transposase activity"/>
    <property type="evidence" value="ECO:0007669"/>
    <property type="project" value="InterPro"/>
</dbReference>
<dbReference type="PANTHER" id="PTHR30007">
    <property type="entry name" value="PHP DOMAIN PROTEIN"/>
    <property type="match status" value="1"/>
</dbReference>
<gene>
    <name evidence="3" type="ordered locus">SBI_09994</name>
</gene>
<evidence type="ECO:0000313" key="3">
    <source>
        <dbReference type="EMBL" id="ADI13112.1"/>
    </source>
</evidence>
<dbReference type="HOGENOM" id="CLU_1712200_0_0_11"/>
<proteinExistence type="predicted"/>
<feature type="domain" description="Transposase IS4-like" evidence="2">
    <location>
        <begin position="21"/>
        <end position="132"/>
    </location>
</feature>
<organism evidence="3 4">
    <name type="scientific">Streptomyces bingchenggensis (strain BCW-1)</name>
    <dbReference type="NCBI Taxonomy" id="749414"/>
    <lineage>
        <taxon>Bacteria</taxon>
        <taxon>Bacillati</taxon>
        <taxon>Actinomycetota</taxon>
        <taxon>Actinomycetes</taxon>
        <taxon>Kitasatosporales</taxon>
        <taxon>Streptomycetaceae</taxon>
        <taxon>Streptomyces</taxon>
    </lineage>
</organism>
<accession>D7CF96</accession>
<dbReference type="Proteomes" id="UP000000377">
    <property type="component" value="Chromosome"/>
</dbReference>
<dbReference type="PANTHER" id="PTHR30007:SF1">
    <property type="entry name" value="BLR1914 PROTEIN"/>
    <property type="match status" value="1"/>
</dbReference>
<dbReference type="PATRIC" id="fig|749414.3.peg.10292"/>
<dbReference type="STRING" id="749414.SBI_09994"/>
<dbReference type="eggNOG" id="COG3293">
    <property type="taxonomic scope" value="Bacteria"/>
</dbReference>
<dbReference type="KEGG" id="sbh:SBI_09994"/>
<dbReference type="AlphaFoldDB" id="D7CF96"/>
<evidence type="ECO:0000259" key="2">
    <source>
        <dbReference type="Pfam" id="PF01609"/>
    </source>
</evidence>
<dbReference type="GO" id="GO:0003677">
    <property type="term" value="F:DNA binding"/>
    <property type="evidence" value="ECO:0007669"/>
    <property type="project" value="InterPro"/>
</dbReference>
<dbReference type="InterPro" id="IPR002559">
    <property type="entry name" value="Transposase_11"/>
</dbReference>